<keyword evidence="1" id="KW-0645">Protease</keyword>
<protein>
    <submittedName>
        <fullName evidence="1">Zinc protease</fullName>
    </submittedName>
</protein>
<dbReference type="EMBL" id="JASDAP010000010">
    <property type="protein sequence ID" value="KAK1895598.1"/>
    <property type="molecule type" value="Genomic_DNA"/>
</dbReference>
<gene>
    <name evidence="1" type="ORF">KUDE01_021049</name>
</gene>
<organism evidence="1 2">
    <name type="scientific">Dissostichus eleginoides</name>
    <name type="common">Patagonian toothfish</name>
    <name type="synonym">Dissostichus amissus</name>
    <dbReference type="NCBI Taxonomy" id="100907"/>
    <lineage>
        <taxon>Eukaryota</taxon>
        <taxon>Metazoa</taxon>
        <taxon>Chordata</taxon>
        <taxon>Craniata</taxon>
        <taxon>Vertebrata</taxon>
        <taxon>Euteleostomi</taxon>
        <taxon>Actinopterygii</taxon>
        <taxon>Neopterygii</taxon>
        <taxon>Teleostei</taxon>
        <taxon>Neoteleostei</taxon>
        <taxon>Acanthomorphata</taxon>
        <taxon>Eupercaria</taxon>
        <taxon>Perciformes</taxon>
        <taxon>Notothenioidei</taxon>
        <taxon>Nototheniidae</taxon>
        <taxon>Dissostichus</taxon>
    </lineage>
</organism>
<accession>A0AAD9C6X5</accession>
<dbReference type="Proteomes" id="UP001228049">
    <property type="component" value="Unassembled WGS sequence"/>
</dbReference>
<comment type="caution">
    <text evidence="1">The sequence shown here is derived from an EMBL/GenBank/DDBJ whole genome shotgun (WGS) entry which is preliminary data.</text>
</comment>
<dbReference type="GO" id="GO:0006508">
    <property type="term" value="P:proteolysis"/>
    <property type="evidence" value="ECO:0007669"/>
    <property type="project" value="UniProtKB-KW"/>
</dbReference>
<dbReference type="GO" id="GO:0008233">
    <property type="term" value="F:peptidase activity"/>
    <property type="evidence" value="ECO:0007669"/>
    <property type="project" value="UniProtKB-KW"/>
</dbReference>
<evidence type="ECO:0000313" key="1">
    <source>
        <dbReference type="EMBL" id="KAK1895598.1"/>
    </source>
</evidence>
<sequence length="72" mass="7998">MGMAVVTAHVKQHLMFMGVKEKTESSRHTQGGEKHSGSQLFDSENTLLVGAQSNLICSWFVKRHIDLIVKST</sequence>
<dbReference type="AlphaFoldDB" id="A0AAD9C6X5"/>
<proteinExistence type="predicted"/>
<keyword evidence="2" id="KW-1185">Reference proteome</keyword>
<reference evidence="1" key="1">
    <citation type="submission" date="2023-04" db="EMBL/GenBank/DDBJ databases">
        <title>Chromosome-level genome of Chaenocephalus aceratus.</title>
        <authorList>
            <person name="Park H."/>
        </authorList>
    </citation>
    <scope>NUCLEOTIDE SEQUENCE</scope>
    <source>
        <strain evidence="1">DE</strain>
        <tissue evidence="1">Muscle</tissue>
    </source>
</reference>
<name>A0AAD9C6X5_DISEL</name>
<evidence type="ECO:0000313" key="2">
    <source>
        <dbReference type="Proteomes" id="UP001228049"/>
    </source>
</evidence>
<keyword evidence="1" id="KW-0378">Hydrolase</keyword>